<dbReference type="RefSeq" id="WP_163179205.1">
    <property type="nucleotide sequence ID" value="NZ_JAAIWM010000002.1"/>
</dbReference>
<proteinExistence type="predicted"/>
<evidence type="ECO:0000313" key="4">
    <source>
        <dbReference type="Proteomes" id="UP000481043"/>
    </source>
</evidence>
<feature type="signal peptide" evidence="2">
    <location>
        <begin position="1"/>
        <end position="25"/>
    </location>
</feature>
<organism evidence="3 4">
    <name type="scientific">Bacillus mesophilus</name>
    <dbReference type="NCBI Taxonomy" id="1808955"/>
    <lineage>
        <taxon>Bacteria</taxon>
        <taxon>Bacillati</taxon>
        <taxon>Bacillota</taxon>
        <taxon>Bacilli</taxon>
        <taxon>Bacillales</taxon>
        <taxon>Bacillaceae</taxon>
        <taxon>Bacillus</taxon>
    </lineage>
</organism>
<name>A0A6M0Q618_9BACI</name>
<feature type="region of interest" description="Disordered" evidence="1">
    <location>
        <begin position="156"/>
        <end position="176"/>
    </location>
</feature>
<protein>
    <recommendedName>
        <fullName evidence="5">Spore cortex protein CoxA</fullName>
    </recommendedName>
</protein>
<dbReference type="EMBL" id="JAAIWM010000002">
    <property type="protein sequence ID" value="NEY71775.1"/>
    <property type="molecule type" value="Genomic_DNA"/>
</dbReference>
<feature type="compositionally biased region" description="Polar residues" evidence="1">
    <location>
        <begin position="161"/>
        <end position="172"/>
    </location>
</feature>
<feature type="region of interest" description="Disordered" evidence="1">
    <location>
        <begin position="72"/>
        <end position="138"/>
    </location>
</feature>
<feature type="compositionally biased region" description="Basic and acidic residues" evidence="1">
    <location>
        <begin position="128"/>
        <end position="137"/>
    </location>
</feature>
<keyword evidence="2" id="KW-0732">Signal</keyword>
<evidence type="ECO:0000256" key="1">
    <source>
        <dbReference type="SAM" id="MobiDB-lite"/>
    </source>
</evidence>
<evidence type="ECO:0000313" key="3">
    <source>
        <dbReference type="EMBL" id="NEY71775.1"/>
    </source>
</evidence>
<feature type="compositionally biased region" description="Low complexity" evidence="1">
    <location>
        <begin position="76"/>
        <end position="96"/>
    </location>
</feature>
<evidence type="ECO:0000256" key="2">
    <source>
        <dbReference type="SAM" id="SignalP"/>
    </source>
</evidence>
<dbReference type="Proteomes" id="UP000481043">
    <property type="component" value="Unassembled WGS sequence"/>
</dbReference>
<accession>A0A6M0Q618</accession>
<dbReference type="AlphaFoldDB" id="A0A6M0Q618"/>
<reference evidence="3 4" key="1">
    <citation type="submission" date="2020-02" db="EMBL/GenBank/DDBJ databases">
        <title>Bacillus aquiflavi sp. nov., isolated from yellow water of strong flavor Chinese baijiu in Yibin region of China.</title>
        <authorList>
            <person name="Xie J."/>
        </authorList>
    </citation>
    <scope>NUCLEOTIDE SEQUENCE [LARGE SCALE GENOMIC DNA]</scope>
    <source>
        <strain evidence="3 4">SA4</strain>
    </source>
</reference>
<dbReference type="InterPro" id="IPR019076">
    <property type="entry name" value="Spore_lipoprot_YhcN/YlaJ-like"/>
</dbReference>
<keyword evidence="4" id="KW-1185">Reference proteome</keyword>
<sequence length="324" mass="36047">MNKKILYTLSTAFLLSGLTACNNNADEGAMGGNGMRQVGYYSDENNANDNNTGNAILPERDNDGPVTEMLDRAGDNNNNRGNNVRGVNNNTRNTNRAGYNDRATGNDVNYRGNIGTRDDGFIDQQNDGGRKNVRNEFNDNDGLTGIRYDNRTLQDYGDNKGVNNPTRPNAANDNGLARDNRFARTDYNYHGQMAGRDNNARSSYDHNYNGRLAEDISNRVQRVKNVDDVRTIVSGDDVLVAIDTNDRNDATVKEEVRDAIRSVTAGKDVRVVTDESIFTRARNIDNELRDGGPTGDLDEDVRDMFQELGEEIDDAIRTPFRDTK</sequence>
<dbReference type="Pfam" id="PF09580">
    <property type="entry name" value="Spore_YhcN_YlaJ"/>
    <property type="match status" value="1"/>
</dbReference>
<dbReference type="PROSITE" id="PS51257">
    <property type="entry name" value="PROKAR_LIPOPROTEIN"/>
    <property type="match status" value="1"/>
</dbReference>
<comment type="caution">
    <text evidence="3">The sequence shown here is derived from an EMBL/GenBank/DDBJ whole genome shotgun (WGS) entry which is preliminary data.</text>
</comment>
<gene>
    <name evidence="3" type="ORF">G4D63_08445</name>
</gene>
<feature type="chain" id="PRO_5026773127" description="Spore cortex protein CoxA" evidence="2">
    <location>
        <begin position="26"/>
        <end position="324"/>
    </location>
</feature>
<evidence type="ECO:0008006" key="5">
    <source>
        <dbReference type="Google" id="ProtNLM"/>
    </source>
</evidence>